<dbReference type="Pfam" id="PF00646">
    <property type="entry name" value="F-box"/>
    <property type="match status" value="1"/>
</dbReference>
<gene>
    <name evidence="2" type="ORF">K443DRAFT_108064</name>
</gene>
<evidence type="ECO:0000313" key="3">
    <source>
        <dbReference type="Proteomes" id="UP000054477"/>
    </source>
</evidence>
<dbReference type="AlphaFoldDB" id="A0A0C9WK68"/>
<feature type="domain" description="F-box" evidence="1">
    <location>
        <begin position="13"/>
        <end position="47"/>
    </location>
</feature>
<name>A0A0C9WK68_9AGAR</name>
<proteinExistence type="predicted"/>
<organism evidence="2 3">
    <name type="scientific">Laccaria amethystina LaAM-08-1</name>
    <dbReference type="NCBI Taxonomy" id="1095629"/>
    <lineage>
        <taxon>Eukaryota</taxon>
        <taxon>Fungi</taxon>
        <taxon>Dikarya</taxon>
        <taxon>Basidiomycota</taxon>
        <taxon>Agaricomycotina</taxon>
        <taxon>Agaricomycetes</taxon>
        <taxon>Agaricomycetidae</taxon>
        <taxon>Agaricales</taxon>
        <taxon>Agaricineae</taxon>
        <taxon>Hydnangiaceae</taxon>
        <taxon>Laccaria</taxon>
    </lineage>
</organism>
<dbReference type="EMBL" id="KN838738">
    <property type="protein sequence ID" value="KIJ95919.1"/>
    <property type="molecule type" value="Genomic_DNA"/>
</dbReference>
<dbReference type="SUPFAM" id="SSF81383">
    <property type="entry name" value="F-box domain"/>
    <property type="match status" value="1"/>
</dbReference>
<dbReference type="Proteomes" id="UP000054477">
    <property type="component" value="Unassembled WGS sequence"/>
</dbReference>
<protein>
    <recommendedName>
        <fullName evidence="1">F-box domain-containing protein</fullName>
    </recommendedName>
</protein>
<accession>A0A0C9WK68</accession>
<dbReference type="InterPro" id="IPR001810">
    <property type="entry name" value="F-box_dom"/>
</dbReference>
<sequence length="498" mass="55606">MNLNSTSPPTTGIFTISTLPDELLQLIVDNLDNLSTCQLSITCRRLHFFALQVFFERNGLGSPGEGVFSCSNPPREAIQAVRIALFVQNLSVIDFCFSEDLWRLCSDTVSLRCLISRIPPTKRVTLRFQDTFTEGNLNIHVWKREFTSLLDAIMEQPCEALEVMGGNSLPGFYAPSTNARMLTPYRPPANVDNTNKISFHSTILFTSPFVSWTTATLQARSNSITTLSLVFSGTPWNIWCAIVALKFDNLETLQLRFTDVPGERSYSAHLLNFLSRHPTITCLTLSRALAPPPPPLDAAMLPLLSKLMAHATCVRWLMSGPENSYPQLKSIEVTSEQLHRGYPVDYKALDEALKSLASSPHDRTIIVSFFSQQGLTEWFQKHIDRGDTSLLASLHNLKRLKLKFNPCGIFKGNPTDIFPHWLALFPCLEQVVFEDDFPASVLSEVSKMEEFFVTSLMRGSPALKSVALGTSVAVLRGDNDVVHISPSCNDIQIAWRGF</sequence>
<reference evidence="3" key="2">
    <citation type="submission" date="2015-01" db="EMBL/GenBank/DDBJ databases">
        <title>Evolutionary Origins and Diversification of the Mycorrhizal Mutualists.</title>
        <authorList>
            <consortium name="DOE Joint Genome Institute"/>
            <consortium name="Mycorrhizal Genomics Consortium"/>
            <person name="Kohler A."/>
            <person name="Kuo A."/>
            <person name="Nagy L.G."/>
            <person name="Floudas D."/>
            <person name="Copeland A."/>
            <person name="Barry K.W."/>
            <person name="Cichocki N."/>
            <person name="Veneault-Fourrey C."/>
            <person name="LaButti K."/>
            <person name="Lindquist E.A."/>
            <person name="Lipzen A."/>
            <person name="Lundell T."/>
            <person name="Morin E."/>
            <person name="Murat C."/>
            <person name="Riley R."/>
            <person name="Ohm R."/>
            <person name="Sun H."/>
            <person name="Tunlid A."/>
            <person name="Henrissat B."/>
            <person name="Grigoriev I.V."/>
            <person name="Hibbett D.S."/>
            <person name="Martin F."/>
        </authorList>
    </citation>
    <scope>NUCLEOTIDE SEQUENCE [LARGE SCALE GENOMIC DNA]</scope>
    <source>
        <strain evidence="3">LaAM-08-1</strain>
    </source>
</reference>
<dbReference type="OrthoDB" id="3037258at2759"/>
<dbReference type="PROSITE" id="PS50181">
    <property type="entry name" value="FBOX"/>
    <property type="match status" value="1"/>
</dbReference>
<dbReference type="SUPFAM" id="SSF52047">
    <property type="entry name" value="RNI-like"/>
    <property type="match status" value="1"/>
</dbReference>
<evidence type="ECO:0000259" key="1">
    <source>
        <dbReference type="PROSITE" id="PS50181"/>
    </source>
</evidence>
<dbReference type="InterPro" id="IPR036047">
    <property type="entry name" value="F-box-like_dom_sf"/>
</dbReference>
<dbReference type="HOGENOM" id="CLU_027357_0_0_1"/>
<reference evidence="2 3" key="1">
    <citation type="submission" date="2014-04" db="EMBL/GenBank/DDBJ databases">
        <authorList>
            <consortium name="DOE Joint Genome Institute"/>
            <person name="Kuo A."/>
            <person name="Kohler A."/>
            <person name="Nagy L.G."/>
            <person name="Floudas D."/>
            <person name="Copeland A."/>
            <person name="Barry K.W."/>
            <person name="Cichocki N."/>
            <person name="Veneault-Fourrey C."/>
            <person name="LaButti K."/>
            <person name="Lindquist E.A."/>
            <person name="Lipzen A."/>
            <person name="Lundell T."/>
            <person name="Morin E."/>
            <person name="Murat C."/>
            <person name="Sun H."/>
            <person name="Tunlid A."/>
            <person name="Henrissat B."/>
            <person name="Grigoriev I.V."/>
            <person name="Hibbett D.S."/>
            <person name="Martin F."/>
            <person name="Nordberg H.P."/>
            <person name="Cantor M.N."/>
            <person name="Hua S.X."/>
        </authorList>
    </citation>
    <scope>NUCLEOTIDE SEQUENCE [LARGE SCALE GENOMIC DNA]</scope>
    <source>
        <strain evidence="2 3">LaAM-08-1</strain>
    </source>
</reference>
<evidence type="ECO:0000313" key="2">
    <source>
        <dbReference type="EMBL" id="KIJ95919.1"/>
    </source>
</evidence>
<keyword evidence="3" id="KW-1185">Reference proteome</keyword>